<dbReference type="EMBL" id="PEZZ01000012">
    <property type="protein sequence ID" value="PIS05293.1"/>
    <property type="molecule type" value="Genomic_DNA"/>
</dbReference>
<dbReference type="Proteomes" id="UP000230935">
    <property type="component" value="Unassembled WGS sequence"/>
</dbReference>
<dbReference type="Gene3D" id="3.40.50.12580">
    <property type="match status" value="1"/>
</dbReference>
<proteinExistence type="predicted"/>
<evidence type="ECO:0000313" key="2">
    <source>
        <dbReference type="Proteomes" id="UP000230935"/>
    </source>
</evidence>
<organism evidence="1 2">
    <name type="scientific">Candidatus Buchananbacteria bacterium CG10_big_fil_rev_8_21_14_0_10_42_9</name>
    <dbReference type="NCBI Taxonomy" id="1974526"/>
    <lineage>
        <taxon>Bacteria</taxon>
        <taxon>Candidatus Buchananiibacteriota</taxon>
    </lineage>
</organism>
<gene>
    <name evidence="1" type="ORF">COT81_01905</name>
</gene>
<protein>
    <recommendedName>
        <fullName evidence="3">Capsule polysaccharide biosynthesis protein</fullName>
    </recommendedName>
</protein>
<sequence length="505" mass="59617">MASEFSNKRVLIFQQRGWGFRIGHYLAKRLVLEGAKIGALTFKRSTHNFIVEQKEVQYEMIINHDDIMSDPKSYLAGEHYSLEEIGKALGIDSMWQIIATSRRHTRSYKDKFYYSYRQNVSDEEILDYVMAAYKCIKSIFEKFKPEVIIVPNFPDVFHIMCNLYAEQKGVTMLAITDPRIKGYNIFTHYYKENKGLFYDHVDALNAEKTNSPNRDKAKKYIQEFRAQFKKPYFTVVHSGGKTFKQWIKYWLKPWYHIWLWYTTEHVNYIKSTGISIDYRPPRIILRDFFASRRYARFMDKYEYYPFDQIKKFVYFPLQFQPEAVIDVAAPYYSNQIETARQIAMSLPGDYTLVVKEHPAMVGLRSPSYIEKLARTINVKLIDYRIPTQDVLKRTDLVISPNGTTLVEAAFYNKPAIQLGNLGTMLKLPNVFQHSDITTITSKIKELLKTNLQSPEYEQKLENYVAAVMDTGLEFNYYQVWEQAEKGDMEKLWQFYRAEIKRVLNI</sequence>
<dbReference type="InterPro" id="IPR043148">
    <property type="entry name" value="TagF_C"/>
</dbReference>
<evidence type="ECO:0008006" key="3">
    <source>
        <dbReference type="Google" id="ProtNLM"/>
    </source>
</evidence>
<name>A0A2H0W1Q8_9BACT</name>
<accession>A0A2H0W1Q8</accession>
<evidence type="ECO:0000313" key="1">
    <source>
        <dbReference type="EMBL" id="PIS05293.1"/>
    </source>
</evidence>
<comment type="caution">
    <text evidence="1">The sequence shown here is derived from an EMBL/GenBank/DDBJ whole genome shotgun (WGS) entry which is preliminary data.</text>
</comment>
<dbReference type="SUPFAM" id="SSF53756">
    <property type="entry name" value="UDP-Glycosyltransferase/glycogen phosphorylase"/>
    <property type="match status" value="1"/>
</dbReference>
<reference evidence="2" key="1">
    <citation type="submission" date="2017-09" db="EMBL/GenBank/DDBJ databases">
        <title>Depth-based differentiation of microbial function through sediment-hosted aquifers and enrichment of novel symbionts in the deep terrestrial subsurface.</title>
        <authorList>
            <person name="Probst A.J."/>
            <person name="Ladd B."/>
            <person name="Jarett J.K."/>
            <person name="Geller-Mcgrath D.E."/>
            <person name="Sieber C.M.K."/>
            <person name="Emerson J.B."/>
            <person name="Anantharaman K."/>
            <person name="Thomas B.C."/>
            <person name="Malmstrom R."/>
            <person name="Stieglmeier M."/>
            <person name="Klingl A."/>
            <person name="Woyke T."/>
            <person name="Ryan C.M."/>
            <person name="Banfield J.F."/>
        </authorList>
    </citation>
    <scope>NUCLEOTIDE SEQUENCE [LARGE SCALE GENOMIC DNA]</scope>
</reference>
<dbReference type="AlphaFoldDB" id="A0A2H0W1Q8"/>